<evidence type="ECO:0000256" key="1">
    <source>
        <dbReference type="SAM" id="Phobius"/>
    </source>
</evidence>
<feature type="transmembrane region" description="Helical" evidence="1">
    <location>
        <begin position="54"/>
        <end position="76"/>
    </location>
</feature>
<keyword evidence="1" id="KW-1133">Transmembrane helix</keyword>
<evidence type="ECO:0000313" key="3">
    <source>
        <dbReference type="Proteomes" id="UP000007150"/>
    </source>
</evidence>
<protein>
    <submittedName>
        <fullName evidence="2">Uncharacterized protein</fullName>
    </submittedName>
</protein>
<organism evidence="2 3">
    <name type="scientific">Sphingobium chlorophenolicum L-1</name>
    <dbReference type="NCBI Taxonomy" id="690566"/>
    <lineage>
        <taxon>Bacteria</taxon>
        <taxon>Pseudomonadati</taxon>
        <taxon>Pseudomonadota</taxon>
        <taxon>Alphaproteobacteria</taxon>
        <taxon>Sphingomonadales</taxon>
        <taxon>Sphingomonadaceae</taxon>
        <taxon>Sphingobium</taxon>
    </lineage>
</organism>
<dbReference type="HOGENOM" id="CLU_075807_0_0_5"/>
<reference evidence="2 3" key="1">
    <citation type="submission" date="2011-05" db="EMBL/GenBank/DDBJ databases">
        <title>Complete sequence of chromosome 1 of Sphingobium chlorophenolicum L-1.</title>
        <authorList>
            <consortium name="US DOE Joint Genome Institute"/>
            <person name="Lucas S."/>
            <person name="Han J."/>
            <person name="Lapidus A."/>
            <person name="Cheng J.-F."/>
            <person name="Goodwin L."/>
            <person name="Pitluck S."/>
            <person name="Peters L."/>
            <person name="Daligault H."/>
            <person name="Han C."/>
            <person name="Tapia R."/>
            <person name="Land M."/>
            <person name="Hauser L."/>
            <person name="Kyrpides N."/>
            <person name="Ivanova N."/>
            <person name="Pagani I."/>
            <person name="Turner P."/>
            <person name="Copley S."/>
            <person name="Woyke T."/>
        </authorList>
    </citation>
    <scope>NUCLEOTIDE SEQUENCE [LARGE SCALE GENOMIC DNA]</scope>
    <source>
        <strain evidence="2 3">L-1</strain>
    </source>
</reference>
<feature type="transmembrane region" description="Helical" evidence="1">
    <location>
        <begin position="179"/>
        <end position="199"/>
    </location>
</feature>
<dbReference type="EMBL" id="CP002798">
    <property type="protein sequence ID" value="AEG49328.1"/>
    <property type="molecule type" value="Genomic_DNA"/>
</dbReference>
<gene>
    <name evidence="2" type="ORF">Sphch_1640</name>
</gene>
<accession>F6EZJ8</accession>
<keyword evidence="3" id="KW-1185">Reference proteome</keyword>
<feature type="transmembrane region" description="Helical" evidence="1">
    <location>
        <begin position="21"/>
        <end position="42"/>
    </location>
</feature>
<dbReference type="Proteomes" id="UP000007150">
    <property type="component" value="Chromosome 1"/>
</dbReference>
<feature type="transmembrane region" description="Helical" evidence="1">
    <location>
        <begin position="211"/>
        <end position="230"/>
    </location>
</feature>
<dbReference type="AlphaFoldDB" id="F6EZJ8"/>
<feature type="transmembrane region" description="Helical" evidence="1">
    <location>
        <begin position="124"/>
        <end position="144"/>
    </location>
</feature>
<proteinExistence type="predicted"/>
<sequence length="244" mass="25828">MDAAASTVPDSVRNIAVRNNGFYLGMSVAIAATVIGGFGSFALRGMVDVSRVPYWVHVHAVVFMGWTLLFVMQNALAHRGSMALHRRMGWVAVGFATAMVPLGVLAAVMAVVLDRVPPFFTPPIFLALSALELIAFAVLLTGAILLRRRIEWHRRLMLCTMVAIIGPAFGRLLPMPLLGQWGGLAVMGAQMLFVAAGAAHDLVSRGRVHPAYGVGAAVILAEGLAVPMLAATPPILRLTAALTA</sequence>
<evidence type="ECO:0000313" key="2">
    <source>
        <dbReference type="EMBL" id="AEG49328.1"/>
    </source>
</evidence>
<keyword evidence="1" id="KW-0472">Membrane</keyword>
<keyword evidence="1" id="KW-0812">Transmembrane</keyword>
<dbReference type="RefSeq" id="WP_013847588.1">
    <property type="nucleotide sequence ID" value="NC_015593.1"/>
</dbReference>
<feature type="transmembrane region" description="Helical" evidence="1">
    <location>
        <begin position="156"/>
        <end position="173"/>
    </location>
</feature>
<dbReference type="KEGG" id="sch:Sphch_1640"/>
<feature type="transmembrane region" description="Helical" evidence="1">
    <location>
        <begin position="88"/>
        <end position="112"/>
    </location>
</feature>
<dbReference type="STRING" id="690566.Sphch_1640"/>
<name>F6EZJ8_SPHCR</name>